<evidence type="ECO:0000313" key="2">
    <source>
        <dbReference type="EMBL" id="VEP17397.1"/>
    </source>
</evidence>
<accession>A0A563W188</accession>
<dbReference type="AlphaFoldDB" id="A0A563W188"/>
<dbReference type="OrthoDB" id="9803916at2"/>
<feature type="domain" description="Metallo-beta-lactamase" evidence="1">
    <location>
        <begin position="28"/>
        <end position="202"/>
    </location>
</feature>
<evidence type="ECO:0000313" key="3">
    <source>
        <dbReference type="Proteomes" id="UP000320055"/>
    </source>
</evidence>
<dbReference type="Proteomes" id="UP000320055">
    <property type="component" value="Unassembled WGS sequence"/>
</dbReference>
<protein>
    <recommendedName>
        <fullName evidence="1">Metallo-beta-lactamase domain-containing protein</fullName>
    </recommendedName>
</protein>
<dbReference type="InterPro" id="IPR050698">
    <property type="entry name" value="MBL"/>
</dbReference>
<dbReference type="PANTHER" id="PTHR11203">
    <property type="entry name" value="CLEAVAGE AND POLYADENYLATION SPECIFICITY FACTOR FAMILY MEMBER"/>
    <property type="match status" value="1"/>
</dbReference>
<dbReference type="GO" id="GO:0004521">
    <property type="term" value="F:RNA endonuclease activity"/>
    <property type="evidence" value="ECO:0007669"/>
    <property type="project" value="TreeGrafter"/>
</dbReference>
<proteinExistence type="predicted"/>
<evidence type="ECO:0000259" key="1">
    <source>
        <dbReference type="SMART" id="SM00849"/>
    </source>
</evidence>
<sequence>MSKTRIGNVDNNSINLSCFPYGVGHDREGVCLLLNIGEHRIILDCGIADLEALQKSLKSPAELIFCSHAHTDHCRGLPQLSQAFPDLPIYTSEVTAKLLPLHWSEEMTTEVEKQLHTLPWQSPVTIGKNLQLEIFPAGHLPGAAAILITYKTSQKDYKVMYTGDFSLSNFQLVEGLSIENMRGLAPDVLIIEGSYGTVRHPHRRQQEKQLMSRINLALMSGVNVLLPVAAIGLGQEILKLLRSHHQFTGRDLDIWVDANVAKACNIYLDLLSQFPASVQNFAKHQSLFWDDRVCPRMRQINDAEDIFQGKFPCIVLVDRKEDLLSYISSKAGKWLILFPESSHVDTTNFEKNRIRLVKRQEWITQETYLLAEHSDGRNTTQLIHNLRPQHVILVHGLANYLLELASLEELCNRYQIHSPSNDKLLELPIGDRFIQPKNPTPTHYEGEINEGNSYIRITFPDSLNNDSRWNKFADTGIVEARWQGDELTLRGIPQRELLYSNQDPTIAEDLDCCQTCLHYRSQRCWNPGSPLYGFKVIPEGYCPVFEPKDSEGKGE</sequence>
<dbReference type="InterPro" id="IPR001279">
    <property type="entry name" value="Metallo-B-lactamas"/>
</dbReference>
<dbReference type="Pfam" id="PF12706">
    <property type="entry name" value="Lactamase_B_2"/>
    <property type="match status" value="1"/>
</dbReference>
<organism evidence="2 3">
    <name type="scientific">Hyella patelloides LEGE 07179</name>
    <dbReference type="NCBI Taxonomy" id="945734"/>
    <lineage>
        <taxon>Bacteria</taxon>
        <taxon>Bacillati</taxon>
        <taxon>Cyanobacteriota</taxon>
        <taxon>Cyanophyceae</taxon>
        <taxon>Pleurocapsales</taxon>
        <taxon>Hyellaceae</taxon>
        <taxon>Hyella</taxon>
    </lineage>
</organism>
<reference evidence="2 3" key="1">
    <citation type="submission" date="2019-01" db="EMBL/GenBank/DDBJ databases">
        <authorList>
            <person name="Brito A."/>
        </authorList>
    </citation>
    <scope>NUCLEOTIDE SEQUENCE [LARGE SCALE GENOMIC DNA]</scope>
    <source>
        <strain evidence="2">1</strain>
    </source>
</reference>
<keyword evidence="3" id="KW-1185">Reference proteome</keyword>
<name>A0A563W188_9CYAN</name>
<dbReference type="SMART" id="SM00849">
    <property type="entry name" value="Lactamase_B"/>
    <property type="match status" value="1"/>
</dbReference>
<dbReference type="PANTHER" id="PTHR11203:SF37">
    <property type="entry name" value="INTEGRATOR COMPLEX SUBUNIT 11"/>
    <property type="match status" value="1"/>
</dbReference>
<dbReference type="InterPro" id="IPR036866">
    <property type="entry name" value="RibonucZ/Hydroxyglut_hydro"/>
</dbReference>
<dbReference type="EMBL" id="CAACVJ010000556">
    <property type="protein sequence ID" value="VEP17397.1"/>
    <property type="molecule type" value="Genomic_DNA"/>
</dbReference>
<dbReference type="Gene3D" id="3.60.15.10">
    <property type="entry name" value="Ribonuclease Z/Hydroxyacylglutathione hydrolase-like"/>
    <property type="match status" value="1"/>
</dbReference>
<dbReference type="SUPFAM" id="SSF56281">
    <property type="entry name" value="Metallo-hydrolase/oxidoreductase"/>
    <property type="match status" value="1"/>
</dbReference>
<gene>
    <name evidence="2" type="ORF">H1P_60053</name>
</gene>
<dbReference type="RefSeq" id="WP_144863415.1">
    <property type="nucleotide sequence ID" value="NZ_LR213770.1"/>
</dbReference>